<dbReference type="InterPro" id="IPR008266">
    <property type="entry name" value="Tyr_kinase_AS"/>
</dbReference>
<dbReference type="SUPFAM" id="SSF50044">
    <property type="entry name" value="SH3-domain"/>
    <property type="match status" value="1"/>
</dbReference>
<comment type="similarity">
    <text evidence="18">Belongs to the protein kinase superfamily. Tyr protein kinase family.</text>
</comment>
<keyword evidence="12 18" id="KW-0829">Tyrosine-protein kinase</keyword>
<feature type="domain" description="SH2" evidence="20">
    <location>
        <begin position="251"/>
        <end position="347"/>
    </location>
</feature>
<keyword evidence="2 15" id="KW-0728">SH3 domain</keyword>
<dbReference type="SMART" id="SM00252">
    <property type="entry name" value="SH2"/>
    <property type="match status" value="1"/>
</dbReference>
<dbReference type="EMBL" id="JW865356">
    <property type="protein sequence ID" value="AFO97873.1"/>
    <property type="molecule type" value="mRNA"/>
</dbReference>
<dbReference type="FunFam" id="3.30.200.20:FF:000053">
    <property type="entry name" value="Tyrosine-protein kinase"/>
    <property type="match status" value="1"/>
</dbReference>
<dbReference type="PRINTS" id="PR00452">
    <property type="entry name" value="SH3DOMAIN"/>
</dbReference>
<evidence type="ECO:0000256" key="3">
    <source>
        <dbReference type="ARBA" id="ARBA00022553"/>
    </source>
</evidence>
<evidence type="ECO:0000256" key="11">
    <source>
        <dbReference type="ARBA" id="ARBA00022999"/>
    </source>
</evidence>
<dbReference type="InterPro" id="IPR017441">
    <property type="entry name" value="Protein_kinase_ATP_BS"/>
</dbReference>
<dbReference type="GO" id="GO:0005524">
    <property type="term" value="F:ATP binding"/>
    <property type="evidence" value="ECO:0007669"/>
    <property type="project" value="UniProtKB-UniRule"/>
</dbReference>
<dbReference type="SMART" id="SM00233">
    <property type="entry name" value="PH"/>
    <property type="match status" value="1"/>
</dbReference>
<dbReference type="InterPro" id="IPR050198">
    <property type="entry name" value="Non-receptor_tyrosine_kinases"/>
</dbReference>
<dbReference type="FunFam" id="1.10.510.10:FF:000052">
    <property type="entry name" value="Tyrosine-protein kinase"/>
    <property type="match status" value="1"/>
</dbReference>
<dbReference type="InterPro" id="IPR001452">
    <property type="entry name" value="SH3_domain"/>
</dbReference>
<keyword evidence="11 14" id="KW-0727">SH2 domain</keyword>
<dbReference type="CDD" id="cd01238">
    <property type="entry name" value="PH_Btk"/>
    <property type="match status" value="1"/>
</dbReference>
<dbReference type="GO" id="GO:0005737">
    <property type="term" value="C:cytoplasm"/>
    <property type="evidence" value="ECO:0007669"/>
    <property type="project" value="UniProtKB-ARBA"/>
</dbReference>
<dbReference type="Gene3D" id="1.10.510.10">
    <property type="entry name" value="Transferase(Phosphotransferase) domain 1"/>
    <property type="match status" value="1"/>
</dbReference>
<dbReference type="SMART" id="SM00326">
    <property type="entry name" value="SH3"/>
    <property type="match status" value="1"/>
</dbReference>
<feature type="domain" description="Protein kinase" evidence="23">
    <location>
        <begin position="373"/>
        <end position="626"/>
    </location>
</feature>
<comment type="catalytic activity">
    <reaction evidence="13 18">
        <text>L-tyrosyl-[protein] + ATP = O-phospho-L-tyrosyl-[protein] + ADP + H(+)</text>
        <dbReference type="Rhea" id="RHEA:10596"/>
        <dbReference type="Rhea" id="RHEA-COMP:10136"/>
        <dbReference type="Rhea" id="RHEA-COMP:20101"/>
        <dbReference type="ChEBI" id="CHEBI:15378"/>
        <dbReference type="ChEBI" id="CHEBI:30616"/>
        <dbReference type="ChEBI" id="CHEBI:46858"/>
        <dbReference type="ChEBI" id="CHEBI:61978"/>
        <dbReference type="ChEBI" id="CHEBI:456216"/>
        <dbReference type="EC" id="2.7.10.2"/>
    </reaction>
</comment>
<dbReference type="Gene3D" id="2.30.29.30">
    <property type="entry name" value="Pleckstrin-homology domain (PH domain)/Phosphotyrosine-binding domain (PTB)"/>
    <property type="match status" value="1"/>
</dbReference>
<keyword evidence="10 17" id="KW-0067">ATP-binding</keyword>
<dbReference type="EC" id="2.7.10.2" evidence="18"/>
<dbReference type="Gene3D" id="2.30.30.40">
    <property type="entry name" value="SH3 Domains"/>
    <property type="match status" value="1"/>
</dbReference>
<sequence>MEEVFIKRSQQKKKTSPLNYKERLFILSQARVAYYDYDTERMKRGGKKGSIEVQRIKCVETVTVEERCPPERHFPFQIVYDEGPLYVFAKSDDVRKQWIKELQSRIRFNHELAQKFHPRFWLEGEWLCCQQTAKAAPGCRVIQSMNSFSSSRRKSRKPLPPTPSEAPQKAVPQGRGPPVPPQPRGSRRVVALYYFQAVNADDLELQRDEEYLVLDDQDQNWWRARGPQGQEGFIPSNYVVDVENKMESYEWCNKNITRSKAEELLKQAGKEGAFMLRDSSQRGRYTVSMLTMGAGDPGGKVKHYSVCLTPGNQYYLAEKHVFSSIPELINYHQHNAAGLVTRLRYPVSQQLIQAPPLTAGLDYGAWEINPKELTFLGELGNGQFGVVKHGKWRGQHQVAIKMIKEGSMSEDDFIEEAEVMMKLKHPKLVQLYGVCTKQRPIYIVTEFLGRGCLLGCLKAEGRRLSGLQLLEMCRDVCEAMAYLEANKFLHRDLAARNCLVDEAGIVKVSDFGLSRYVLDDEYTSSLGSKFPFRWSPPEVLNFARFSSKSDVWAFGVLMWEVYSLGKVPYERLSNIEVVDHITLGHRLYRPQLASENIHNVMLSCWEEKAESRPAFQHLLPTIQELVEDDSLV</sequence>
<dbReference type="GO" id="GO:0004715">
    <property type="term" value="F:non-membrane spanning protein tyrosine kinase activity"/>
    <property type="evidence" value="ECO:0007669"/>
    <property type="project" value="UniProtKB-EC"/>
</dbReference>
<evidence type="ECO:0000256" key="5">
    <source>
        <dbReference type="ARBA" id="ARBA00022723"/>
    </source>
</evidence>
<dbReference type="PROSITE" id="PS00109">
    <property type="entry name" value="PROTEIN_KINASE_TYR"/>
    <property type="match status" value="1"/>
</dbReference>
<dbReference type="SUPFAM" id="SSF50729">
    <property type="entry name" value="PH domain-like"/>
    <property type="match status" value="1"/>
</dbReference>
<evidence type="ECO:0000256" key="14">
    <source>
        <dbReference type="PROSITE-ProRule" id="PRU00191"/>
    </source>
</evidence>
<evidence type="ECO:0000256" key="13">
    <source>
        <dbReference type="ARBA" id="ARBA00051245"/>
    </source>
</evidence>
<keyword evidence="8 18" id="KW-0418">Kinase</keyword>
<evidence type="ECO:0000259" key="20">
    <source>
        <dbReference type="PROSITE" id="PS50001"/>
    </source>
</evidence>
<evidence type="ECO:0000256" key="9">
    <source>
        <dbReference type="ARBA" id="ARBA00022833"/>
    </source>
</evidence>
<evidence type="ECO:0000256" key="15">
    <source>
        <dbReference type="PROSITE-ProRule" id="PRU00192"/>
    </source>
</evidence>
<dbReference type="PROSITE" id="PS50001">
    <property type="entry name" value="SH2"/>
    <property type="match status" value="1"/>
</dbReference>
<evidence type="ECO:0000256" key="18">
    <source>
        <dbReference type="RuleBase" id="RU362096"/>
    </source>
</evidence>
<dbReference type="Pfam" id="PF00018">
    <property type="entry name" value="SH3_1"/>
    <property type="match status" value="1"/>
</dbReference>
<dbReference type="Pfam" id="PF07714">
    <property type="entry name" value="PK_Tyr_Ser-Thr"/>
    <property type="match status" value="1"/>
</dbReference>
<dbReference type="InterPro" id="IPR011993">
    <property type="entry name" value="PH-like_dom_sf"/>
</dbReference>
<keyword evidence="3" id="KW-0597">Phosphoprotein</keyword>
<dbReference type="PANTHER" id="PTHR24418">
    <property type="entry name" value="TYROSINE-PROTEIN KINASE"/>
    <property type="match status" value="1"/>
</dbReference>
<evidence type="ECO:0000259" key="23">
    <source>
        <dbReference type="PROSITE" id="PS50011"/>
    </source>
</evidence>
<dbReference type="PROSITE" id="PS50002">
    <property type="entry name" value="SH3"/>
    <property type="match status" value="1"/>
</dbReference>
<evidence type="ECO:0000256" key="17">
    <source>
        <dbReference type="PROSITE-ProRule" id="PRU10141"/>
    </source>
</evidence>
<evidence type="ECO:0000259" key="22">
    <source>
        <dbReference type="PROSITE" id="PS50003"/>
    </source>
</evidence>
<keyword evidence="5" id="KW-0479">Metal-binding</keyword>
<evidence type="ECO:0000256" key="12">
    <source>
        <dbReference type="ARBA" id="ARBA00023137"/>
    </source>
</evidence>
<evidence type="ECO:0000256" key="10">
    <source>
        <dbReference type="ARBA" id="ARBA00022840"/>
    </source>
</evidence>
<keyword evidence="6 17" id="KW-0547">Nucleotide-binding</keyword>
<reference evidence="24" key="1">
    <citation type="journal article" date="2014" name="Nature">
        <title>Elephant shark genome provides unique insights into gnathostome evolution.</title>
        <authorList>
            <consortium name="International Elephant Shark Genome Sequencing Consortium"/>
            <person name="Venkatesh B."/>
            <person name="Lee A.P."/>
            <person name="Ravi V."/>
            <person name="Maurya A.K."/>
            <person name="Lian M.M."/>
            <person name="Swann J.B."/>
            <person name="Ohta Y."/>
            <person name="Flajnik M.F."/>
            <person name="Sutoh Y."/>
            <person name="Kasahara M."/>
            <person name="Hoon S."/>
            <person name="Gangu V."/>
            <person name="Roy S.W."/>
            <person name="Irimia M."/>
            <person name="Korzh V."/>
            <person name="Kondrychyn I."/>
            <person name="Lim Z.W."/>
            <person name="Tay B.H."/>
            <person name="Tohari S."/>
            <person name="Kong K.W."/>
            <person name="Ho S."/>
            <person name="Lorente-Galdos B."/>
            <person name="Quilez J."/>
            <person name="Marques-Bonet T."/>
            <person name="Raney B.J."/>
            <person name="Ingham P.W."/>
            <person name="Tay A."/>
            <person name="Hillier L.W."/>
            <person name="Minx P."/>
            <person name="Boehm T."/>
            <person name="Wilson R.K."/>
            <person name="Brenner S."/>
            <person name="Warren W.C."/>
        </authorList>
    </citation>
    <scope>NUCLEOTIDE SEQUENCE</scope>
    <source>
        <tissue evidence="24">Spleen</tissue>
    </source>
</reference>
<dbReference type="SUPFAM" id="SSF56112">
    <property type="entry name" value="Protein kinase-like (PK-like)"/>
    <property type="match status" value="1"/>
</dbReference>
<name>V9KIU4_CALMI</name>
<keyword evidence="4 18" id="KW-0808">Transferase</keyword>
<evidence type="ECO:0000256" key="8">
    <source>
        <dbReference type="ARBA" id="ARBA00022777"/>
    </source>
</evidence>
<dbReference type="Pfam" id="PF00779">
    <property type="entry name" value="BTK"/>
    <property type="match status" value="1"/>
</dbReference>
<evidence type="ECO:0000256" key="7">
    <source>
        <dbReference type="ARBA" id="ARBA00022771"/>
    </source>
</evidence>
<dbReference type="SMART" id="SM00219">
    <property type="entry name" value="TyrKc"/>
    <property type="match status" value="1"/>
</dbReference>
<dbReference type="PRINTS" id="PR00109">
    <property type="entry name" value="TYRKINASE"/>
</dbReference>
<dbReference type="SUPFAM" id="SSF55550">
    <property type="entry name" value="SH2 domain"/>
    <property type="match status" value="1"/>
</dbReference>
<dbReference type="PROSITE" id="PS00107">
    <property type="entry name" value="PROTEIN_KINASE_ATP"/>
    <property type="match status" value="1"/>
</dbReference>
<evidence type="ECO:0000313" key="24">
    <source>
        <dbReference type="EMBL" id="AFO97873.1"/>
    </source>
</evidence>
<dbReference type="AlphaFoldDB" id="V9KIU4"/>
<dbReference type="PROSITE" id="PS50011">
    <property type="entry name" value="PROTEIN_KINASE_DOM"/>
    <property type="match status" value="1"/>
</dbReference>
<evidence type="ECO:0000256" key="19">
    <source>
        <dbReference type="SAM" id="MobiDB-lite"/>
    </source>
</evidence>
<evidence type="ECO:0000256" key="1">
    <source>
        <dbReference type="ARBA" id="ARBA00001947"/>
    </source>
</evidence>
<evidence type="ECO:0000256" key="6">
    <source>
        <dbReference type="ARBA" id="ARBA00022741"/>
    </source>
</evidence>
<dbReference type="PROSITE" id="PS50003">
    <property type="entry name" value="PH_DOMAIN"/>
    <property type="match status" value="1"/>
</dbReference>
<dbReference type="InterPro" id="IPR000980">
    <property type="entry name" value="SH2"/>
</dbReference>
<feature type="domain" description="SH3" evidence="21">
    <location>
        <begin position="184"/>
        <end position="244"/>
    </location>
</feature>
<evidence type="ECO:0000256" key="2">
    <source>
        <dbReference type="ARBA" id="ARBA00022443"/>
    </source>
</evidence>
<dbReference type="InterPro" id="IPR001849">
    <property type="entry name" value="PH_domain"/>
</dbReference>
<dbReference type="InterPro" id="IPR036860">
    <property type="entry name" value="SH2_dom_sf"/>
</dbReference>
<dbReference type="InterPro" id="IPR001245">
    <property type="entry name" value="Ser-Thr/Tyr_kinase_cat_dom"/>
</dbReference>
<dbReference type="GO" id="GO:0035556">
    <property type="term" value="P:intracellular signal transduction"/>
    <property type="evidence" value="ECO:0007669"/>
    <property type="project" value="InterPro"/>
</dbReference>
<dbReference type="Pfam" id="PF00169">
    <property type="entry name" value="PH"/>
    <property type="match status" value="1"/>
</dbReference>
<proteinExistence type="evidence at transcript level"/>
<feature type="region of interest" description="Disordered" evidence="19">
    <location>
        <begin position="147"/>
        <end position="184"/>
    </location>
</feature>
<dbReference type="Gene3D" id="3.30.505.10">
    <property type="entry name" value="SH2 domain"/>
    <property type="match status" value="1"/>
</dbReference>
<dbReference type="Pfam" id="PF00017">
    <property type="entry name" value="SH2"/>
    <property type="match status" value="1"/>
</dbReference>
<protein>
    <recommendedName>
        <fullName evidence="18">Tyrosine-protein kinase</fullName>
        <ecNumber evidence="18">2.7.10.2</ecNumber>
    </recommendedName>
</protein>
<dbReference type="InterPro" id="IPR036028">
    <property type="entry name" value="SH3-like_dom_sf"/>
</dbReference>
<dbReference type="InterPro" id="IPR020635">
    <property type="entry name" value="Tyr_kinase_cat_dom"/>
</dbReference>
<dbReference type="PROSITE" id="PS51113">
    <property type="entry name" value="ZF_BTK"/>
    <property type="match status" value="1"/>
</dbReference>
<dbReference type="InterPro" id="IPR000719">
    <property type="entry name" value="Prot_kinase_dom"/>
</dbReference>
<keyword evidence="7 16" id="KW-0863">Zinc-finger</keyword>
<dbReference type="InterPro" id="IPR011009">
    <property type="entry name" value="Kinase-like_dom_sf"/>
</dbReference>
<evidence type="ECO:0000259" key="21">
    <source>
        <dbReference type="PROSITE" id="PS50002"/>
    </source>
</evidence>
<dbReference type="InterPro" id="IPR001562">
    <property type="entry name" value="Znf_Btk_motif"/>
</dbReference>
<accession>V9KIU4</accession>
<dbReference type="PRINTS" id="PR00401">
    <property type="entry name" value="SH2DOMAIN"/>
</dbReference>
<dbReference type="SMART" id="SM00107">
    <property type="entry name" value="BTK"/>
    <property type="match status" value="1"/>
</dbReference>
<keyword evidence="9" id="KW-0862">Zinc</keyword>
<feature type="binding site" evidence="17">
    <location>
        <position position="401"/>
    </location>
    <ligand>
        <name>ATP</name>
        <dbReference type="ChEBI" id="CHEBI:30616"/>
    </ligand>
</feature>
<organism evidence="24">
    <name type="scientific">Callorhinchus milii</name>
    <name type="common">Ghost shark</name>
    <dbReference type="NCBI Taxonomy" id="7868"/>
    <lineage>
        <taxon>Eukaryota</taxon>
        <taxon>Metazoa</taxon>
        <taxon>Chordata</taxon>
        <taxon>Craniata</taxon>
        <taxon>Vertebrata</taxon>
        <taxon>Chondrichthyes</taxon>
        <taxon>Holocephali</taxon>
        <taxon>Chimaeriformes</taxon>
        <taxon>Callorhinchidae</taxon>
        <taxon>Callorhinchus</taxon>
    </lineage>
</organism>
<feature type="domain" description="PH" evidence="22">
    <location>
        <begin position="1"/>
        <end position="107"/>
    </location>
</feature>
<evidence type="ECO:0000256" key="16">
    <source>
        <dbReference type="PROSITE-ProRule" id="PRU00432"/>
    </source>
</evidence>
<dbReference type="GO" id="GO:0008270">
    <property type="term" value="F:zinc ion binding"/>
    <property type="evidence" value="ECO:0007669"/>
    <property type="project" value="UniProtKB-KW"/>
</dbReference>
<comment type="cofactor">
    <cofactor evidence="1">
        <name>Zn(2+)</name>
        <dbReference type="ChEBI" id="CHEBI:29105"/>
    </cofactor>
</comment>
<evidence type="ECO:0000256" key="4">
    <source>
        <dbReference type="ARBA" id="ARBA00022679"/>
    </source>
</evidence>